<evidence type="ECO:0000313" key="4">
    <source>
        <dbReference type="Proteomes" id="UP001612415"/>
    </source>
</evidence>
<dbReference type="EMBL" id="JBITDC010000006">
    <property type="protein sequence ID" value="MFI5676498.1"/>
    <property type="molecule type" value="Genomic_DNA"/>
</dbReference>
<keyword evidence="3" id="KW-0547">Nucleotide-binding</keyword>
<feature type="compositionally biased region" description="Low complexity" evidence="1">
    <location>
        <begin position="337"/>
        <end position="354"/>
    </location>
</feature>
<protein>
    <submittedName>
        <fullName evidence="3">SNF2 helicase-associated domain-containing protein</fullName>
    </submittedName>
</protein>
<organism evidence="3 4">
    <name type="scientific">Streptomyces cellulosae</name>
    <dbReference type="NCBI Taxonomy" id="1968"/>
    <lineage>
        <taxon>Bacteria</taxon>
        <taxon>Bacillati</taxon>
        <taxon>Actinomycetota</taxon>
        <taxon>Actinomycetes</taxon>
        <taxon>Kitasatosporales</taxon>
        <taxon>Streptomycetaceae</taxon>
        <taxon>Streptomyces</taxon>
    </lineage>
</organism>
<dbReference type="Pfam" id="PF12419">
    <property type="entry name" value="DUF3670"/>
    <property type="match status" value="1"/>
</dbReference>
<evidence type="ECO:0000313" key="3">
    <source>
        <dbReference type="EMBL" id="MFI5676498.1"/>
    </source>
</evidence>
<keyword evidence="3" id="KW-0378">Hydrolase</keyword>
<sequence length="513" mass="55236">MRELLGAGWAAVFLPGEPARLGRLLLWKPTGAAAGDSMAPTGLETEAVELVLPHGRSVRRRRVEGYALPVAVAVSALAKAEPTHPSGAAWQAATRFALRLLADGRLHPALTPAGYDTWQVGPCTAAQRQTLDALAAAFPPHAHCLPEPGAAPVRIAEPAVLVRQFCDAVADDLVRTPAAPLAMGALPYAWREARAVPTLREWAEETQAALTAEVRVSLRVDVPEGRRRQFRAVLQLHTAADPALVIEAARLWSEPTEVERLLGPRAETETLLALRRGARAWPPLRRLLNDAAPDQLRLTDDEAFDLLGDATDALRAAGVDVHWPRDLVNTASSCAWAPTPAGTPTSRTTTANGGPRHQPTVTRSPRSPRPGRRTGKGMRRRFPADQEPRAEAGHTHAAPTSVVAVLVAFTGVQHRSEPPPGPAAPQVRTLPYTPEPPDEHVESVQARPCAGCTDRVRARRFHAVCHALSPRDVRGSARWVPAHQANYRGWTVARSNGRRGRAKVAGSEPVSQD</sequence>
<dbReference type="InterPro" id="IPR022138">
    <property type="entry name" value="DUF3670"/>
</dbReference>
<accession>A0ABW7Y3E7</accession>
<feature type="compositionally biased region" description="Basic residues" evidence="1">
    <location>
        <begin position="369"/>
        <end position="381"/>
    </location>
</feature>
<proteinExistence type="predicted"/>
<evidence type="ECO:0000256" key="1">
    <source>
        <dbReference type="SAM" id="MobiDB-lite"/>
    </source>
</evidence>
<dbReference type="Proteomes" id="UP001612415">
    <property type="component" value="Unassembled WGS sequence"/>
</dbReference>
<feature type="compositionally biased region" description="Basic and acidic residues" evidence="1">
    <location>
        <begin position="382"/>
        <end position="394"/>
    </location>
</feature>
<dbReference type="RefSeq" id="WP_398657241.1">
    <property type="nucleotide sequence ID" value="NZ_JBITDC010000006.1"/>
</dbReference>
<name>A0ABW7Y3E7_STRCE</name>
<evidence type="ECO:0000259" key="2">
    <source>
        <dbReference type="Pfam" id="PF12419"/>
    </source>
</evidence>
<gene>
    <name evidence="3" type="ORF">ACIA8P_17755</name>
</gene>
<keyword evidence="3" id="KW-0347">Helicase</keyword>
<dbReference type="GO" id="GO:0004386">
    <property type="term" value="F:helicase activity"/>
    <property type="evidence" value="ECO:0007669"/>
    <property type="project" value="UniProtKB-KW"/>
</dbReference>
<feature type="region of interest" description="Disordered" evidence="1">
    <location>
        <begin position="335"/>
        <end position="397"/>
    </location>
</feature>
<keyword evidence="3" id="KW-0067">ATP-binding</keyword>
<keyword evidence="4" id="KW-1185">Reference proteome</keyword>
<comment type="caution">
    <text evidence="3">The sequence shown here is derived from an EMBL/GenBank/DDBJ whole genome shotgun (WGS) entry which is preliminary data.</text>
</comment>
<reference evidence="3 4" key="1">
    <citation type="submission" date="2024-10" db="EMBL/GenBank/DDBJ databases">
        <title>The Natural Products Discovery Center: Release of the First 8490 Sequenced Strains for Exploring Actinobacteria Biosynthetic Diversity.</title>
        <authorList>
            <person name="Kalkreuter E."/>
            <person name="Kautsar S.A."/>
            <person name="Yang D."/>
            <person name="Bader C.D."/>
            <person name="Teijaro C.N."/>
            <person name="Fluegel L."/>
            <person name="Davis C.M."/>
            <person name="Simpson J.R."/>
            <person name="Lauterbach L."/>
            <person name="Steele A.D."/>
            <person name="Gui C."/>
            <person name="Meng S."/>
            <person name="Li G."/>
            <person name="Viehrig K."/>
            <person name="Ye F."/>
            <person name="Su P."/>
            <person name="Kiefer A.F."/>
            <person name="Nichols A."/>
            <person name="Cepeda A.J."/>
            <person name="Yan W."/>
            <person name="Fan B."/>
            <person name="Jiang Y."/>
            <person name="Adhikari A."/>
            <person name="Zheng C.-J."/>
            <person name="Schuster L."/>
            <person name="Cowan T.M."/>
            <person name="Smanski M.J."/>
            <person name="Chevrette M.G."/>
            <person name="De Carvalho L.P.S."/>
            <person name="Shen B."/>
        </authorList>
    </citation>
    <scope>NUCLEOTIDE SEQUENCE [LARGE SCALE GENOMIC DNA]</scope>
    <source>
        <strain evidence="3 4">NPDC051599</strain>
    </source>
</reference>
<feature type="domain" description="DUF3670" evidence="2">
    <location>
        <begin position="292"/>
        <end position="329"/>
    </location>
</feature>